<dbReference type="GO" id="GO:0016758">
    <property type="term" value="F:hexosyltransferase activity"/>
    <property type="evidence" value="ECO:0007669"/>
    <property type="project" value="UniProtKB-ARBA"/>
</dbReference>
<sequence>MAVMNPSLSVIIPTRNRHEYLIPVVKTLVEQTNAEIIICDNSDNKLADESVDEFIHAGRVIYQHTTEKLSVVGNFKMALDMSSGDYLIFLGDDDCVGPGIEDIVQWAKNHDVEAVISYKQRFIANYFWPKIKSKYFGDGYAGKLFLRSYSGGIEKINGKSAIASVLKKPGTGLGSMVRAYHGVISRSLVQRVIEKYGHLFGGVSPDIFSATLLSYEVKKACAVDYPFVIPGASPKSTAGEGAAREDTDALHERDHIKRFGPSLRWDERIPAFYAPHTVWAYSQLKALEEINDPLYTFDFPGLYVRCAIHYPEHWGQIKIAFQKWKSAGGKGAVVRILNSLLDEMSSQVKRIYYRFFSSPREHADITDIGEAYKVLFKISGDWKNK</sequence>
<dbReference type="OrthoDB" id="9802649at2"/>
<dbReference type="Proteomes" id="UP000220246">
    <property type="component" value="Unassembled WGS sequence"/>
</dbReference>
<dbReference type="Pfam" id="PF00535">
    <property type="entry name" value="Glycos_transf_2"/>
    <property type="match status" value="1"/>
</dbReference>
<name>A0A2A7UPW4_COMTR</name>
<dbReference type="PANTHER" id="PTHR22916:SF3">
    <property type="entry name" value="UDP-GLCNAC:BETAGAL BETA-1,3-N-ACETYLGLUCOSAMINYLTRANSFERASE-LIKE PROTEIN 1"/>
    <property type="match status" value="1"/>
</dbReference>
<keyword evidence="2" id="KW-0808">Transferase</keyword>
<proteinExistence type="predicted"/>
<dbReference type="STRING" id="1219032.GCA_001515545_03597"/>
<comment type="caution">
    <text evidence="2">The sequence shown here is derived from an EMBL/GenBank/DDBJ whole genome shotgun (WGS) entry which is preliminary data.</text>
</comment>
<gene>
    <name evidence="2" type="ORF">CRM82_00230</name>
</gene>
<dbReference type="PANTHER" id="PTHR22916">
    <property type="entry name" value="GLYCOSYLTRANSFERASE"/>
    <property type="match status" value="1"/>
</dbReference>
<dbReference type="InterPro" id="IPR029044">
    <property type="entry name" value="Nucleotide-diphossugar_trans"/>
</dbReference>
<dbReference type="CDD" id="cd00761">
    <property type="entry name" value="Glyco_tranf_GTA_type"/>
    <property type="match status" value="1"/>
</dbReference>
<dbReference type="SUPFAM" id="SSF53448">
    <property type="entry name" value="Nucleotide-diphospho-sugar transferases"/>
    <property type="match status" value="1"/>
</dbReference>
<keyword evidence="3" id="KW-1185">Reference proteome</keyword>
<evidence type="ECO:0000313" key="3">
    <source>
        <dbReference type="Proteomes" id="UP000220246"/>
    </source>
</evidence>
<protein>
    <submittedName>
        <fullName evidence="2">Glycosyltransferase family 2 protein</fullName>
    </submittedName>
</protein>
<evidence type="ECO:0000313" key="2">
    <source>
        <dbReference type="EMBL" id="PEH87246.1"/>
    </source>
</evidence>
<organism evidence="2 3">
    <name type="scientific">Comamonas terrigena</name>
    <dbReference type="NCBI Taxonomy" id="32013"/>
    <lineage>
        <taxon>Bacteria</taxon>
        <taxon>Pseudomonadati</taxon>
        <taxon>Pseudomonadota</taxon>
        <taxon>Betaproteobacteria</taxon>
        <taxon>Burkholderiales</taxon>
        <taxon>Comamonadaceae</taxon>
        <taxon>Comamonas</taxon>
    </lineage>
</organism>
<reference evidence="3" key="1">
    <citation type="submission" date="2017-09" db="EMBL/GenBank/DDBJ databases">
        <title>FDA dAtabase for Regulatory Grade micrObial Sequences (FDA-ARGOS): Supporting development and validation of Infectious Disease Dx tests.</title>
        <authorList>
            <person name="Minogue T."/>
            <person name="Wolcott M."/>
            <person name="Wasieloski L."/>
            <person name="Aguilar W."/>
            <person name="Moore D."/>
            <person name="Tallon L."/>
            <person name="Sadzewicz L."/>
            <person name="Ott S."/>
            <person name="Zhao X."/>
            <person name="Nagaraj S."/>
            <person name="Vavikolanu K."/>
            <person name="Aluvathingal J."/>
            <person name="Nadendla S."/>
            <person name="Sichtig H."/>
        </authorList>
    </citation>
    <scope>NUCLEOTIDE SEQUENCE [LARGE SCALE GENOMIC DNA]</scope>
    <source>
        <strain evidence="3">FDAARGOS_394</strain>
    </source>
</reference>
<dbReference type="InterPro" id="IPR001173">
    <property type="entry name" value="Glyco_trans_2-like"/>
</dbReference>
<evidence type="ECO:0000259" key="1">
    <source>
        <dbReference type="Pfam" id="PF00535"/>
    </source>
</evidence>
<dbReference type="AlphaFoldDB" id="A0A2A7UPW4"/>
<dbReference type="EMBL" id="PDEA01000001">
    <property type="protein sequence ID" value="PEH87246.1"/>
    <property type="molecule type" value="Genomic_DNA"/>
</dbReference>
<feature type="domain" description="Glycosyltransferase 2-like" evidence="1">
    <location>
        <begin position="9"/>
        <end position="130"/>
    </location>
</feature>
<dbReference type="Gene3D" id="3.90.550.10">
    <property type="entry name" value="Spore Coat Polysaccharide Biosynthesis Protein SpsA, Chain A"/>
    <property type="match status" value="1"/>
</dbReference>
<accession>A0A2A7UPW4</accession>